<reference evidence="1" key="1">
    <citation type="submission" date="2020-05" db="EMBL/GenBank/DDBJ databases">
        <authorList>
            <person name="Chiriac C."/>
            <person name="Salcher M."/>
            <person name="Ghai R."/>
            <person name="Kavagutti S V."/>
        </authorList>
    </citation>
    <scope>NUCLEOTIDE SEQUENCE</scope>
</reference>
<dbReference type="EMBL" id="LR796864">
    <property type="protein sequence ID" value="CAB4171247.1"/>
    <property type="molecule type" value="Genomic_DNA"/>
</dbReference>
<sequence>MTTVSVGFDGEDAIACMPHLKGVVSVIALASISELLTSYLREAGCEIMSQLLYEDGWGIEGAKYQESQEKMYYE</sequence>
<dbReference type="EMBL" id="LR797033">
    <property type="protein sequence ID" value="CAB4183212.1"/>
    <property type="molecule type" value="Genomic_DNA"/>
</dbReference>
<name>A0A6J5PJF6_9CAUD</name>
<accession>A0A6J5PJF6</accession>
<proteinExistence type="predicted"/>
<organism evidence="1">
    <name type="scientific">uncultured Caudovirales phage</name>
    <dbReference type="NCBI Taxonomy" id="2100421"/>
    <lineage>
        <taxon>Viruses</taxon>
        <taxon>Duplodnaviria</taxon>
        <taxon>Heunggongvirae</taxon>
        <taxon>Uroviricota</taxon>
        <taxon>Caudoviricetes</taxon>
        <taxon>Peduoviridae</taxon>
        <taxon>Maltschvirus</taxon>
        <taxon>Maltschvirus maltsch</taxon>
    </lineage>
</organism>
<evidence type="ECO:0000313" key="3">
    <source>
        <dbReference type="EMBL" id="CAB4198905.1"/>
    </source>
</evidence>
<evidence type="ECO:0000313" key="1">
    <source>
        <dbReference type="EMBL" id="CAB4171247.1"/>
    </source>
</evidence>
<gene>
    <name evidence="2" type="ORF">UFOVP1091_42</name>
    <name evidence="3" type="ORF">UFOVP1335_4</name>
    <name evidence="4" type="ORF">UFOVP1445_42</name>
    <name evidence="1" type="ORF">UFOVP914_25</name>
</gene>
<dbReference type="EMBL" id="LR797381">
    <property type="protein sequence ID" value="CAB4212898.1"/>
    <property type="molecule type" value="Genomic_DNA"/>
</dbReference>
<evidence type="ECO:0000313" key="4">
    <source>
        <dbReference type="EMBL" id="CAB4212898.1"/>
    </source>
</evidence>
<protein>
    <submittedName>
        <fullName evidence="1">Uncharacterized protein</fullName>
    </submittedName>
</protein>
<evidence type="ECO:0000313" key="2">
    <source>
        <dbReference type="EMBL" id="CAB4183212.1"/>
    </source>
</evidence>
<dbReference type="EMBL" id="LR797281">
    <property type="protein sequence ID" value="CAB4198905.1"/>
    <property type="molecule type" value="Genomic_DNA"/>
</dbReference>